<dbReference type="GO" id="GO:0006412">
    <property type="term" value="P:translation"/>
    <property type="evidence" value="ECO:0007669"/>
    <property type="project" value="InterPro"/>
</dbReference>
<accession>A0A1D1V1Q4</accession>
<dbReference type="GO" id="GO:0005840">
    <property type="term" value="C:ribosome"/>
    <property type="evidence" value="ECO:0007669"/>
    <property type="project" value="UniProtKB-KW"/>
</dbReference>
<dbReference type="OrthoDB" id="338850at2759"/>
<evidence type="ECO:0000256" key="6">
    <source>
        <dbReference type="SAM" id="MobiDB-lite"/>
    </source>
</evidence>
<evidence type="ECO:0000313" key="9">
    <source>
        <dbReference type="Proteomes" id="UP000186922"/>
    </source>
</evidence>
<dbReference type="InterPro" id="IPR002672">
    <property type="entry name" value="Ribosomal_eL28"/>
</dbReference>
<dbReference type="STRING" id="947166.A0A1D1V1Q4"/>
<dbReference type="EMBL" id="BDGG01000003">
    <property type="protein sequence ID" value="GAU95681.1"/>
    <property type="molecule type" value="Genomic_DNA"/>
</dbReference>
<dbReference type="Proteomes" id="UP000186922">
    <property type="component" value="Unassembled WGS sequence"/>
</dbReference>
<feature type="compositionally biased region" description="Basic and acidic residues" evidence="6">
    <location>
        <begin position="127"/>
        <end position="144"/>
    </location>
</feature>
<dbReference type="GO" id="GO:1990904">
    <property type="term" value="C:ribonucleoprotein complex"/>
    <property type="evidence" value="ECO:0007669"/>
    <property type="project" value="UniProtKB-KW"/>
</dbReference>
<dbReference type="Gene3D" id="3.30.390.110">
    <property type="match status" value="1"/>
</dbReference>
<evidence type="ECO:0000256" key="3">
    <source>
        <dbReference type="ARBA" id="ARBA00023274"/>
    </source>
</evidence>
<keyword evidence="3" id="KW-0687">Ribonucleoprotein</keyword>
<feature type="region of interest" description="Disordered" evidence="6">
    <location>
        <begin position="125"/>
        <end position="144"/>
    </location>
</feature>
<evidence type="ECO:0000259" key="7">
    <source>
        <dbReference type="Pfam" id="PF01778"/>
    </source>
</evidence>
<evidence type="ECO:0000256" key="5">
    <source>
        <dbReference type="ARBA" id="ARBA00035330"/>
    </source>
</evidence>
<evidence type="ECO:0000256" key="1">
    <source>
        <dbReference type="ARBA" id="ARBA00007926"/>
    </source>
</evidence>
<protein>
    <recommendedName>
        <fullName evidence="4">Large ribosomal subunit protein eL28</fullName>
    </recommendedName>
    <alternativeName>
        <fullName evidence="5">60S ribosomal protein L28</fullName>
    </alternativeName>
</protein>
<evidence type="ECO:0000256" key="2">
    <source>
        <dbReference type="ARBA" id="ARBA00022980"/>
    </source>
</evidence>
<reference evidence="8 9" key="1">
    <citation type="journal article" date="2016" name="Nat. Commun.">
        <title>Extremotolerant tardigrade genome and improved radiotolerance of human cultured cells by tardigrade-unique protein.</title>
        <authorList>
            <person name="Hashimoto T."/>
            <person name="Horikawa D.D."/>
            <person name="Saito Y."/>
            <person name="Kuwahara H."/>
            <person name="Kozuka-Hata H."/>
            <person name="Shin-I T."/>
            <person name="Minakuchi Y."/>
            <person name="Ohishi K."/>
            <person name="Motoyama A."/>
            <person name="Aizu T."/>
            <person name="Enomoto A."/>
            <person name="Kondo K."/>
            <person name="Tanaka S."/>
            <person name="Hara Y."/>
            <person name="Koshikawa S."/>
            <person name="Sagara H."/>
            <person name="Miura T."/>
            <person name="Yokobori S."/>
            <person name="Miyagawa K."/>
            <person name="Suzuki Y."/>
            <person name="Kubo T."/>
            <person name="Oyama M."/>
            <person name="Kohara Y."/>
            <person name="Fujiyama A."/>
            <person name="Arakawa K."/>
            <person name="Katayama T."/>
            <person name="Toyoda A."/>
            <person name="Kunieda T."/>
        </authorList>
    </citation>
    <scope>NUCLEOTIDE SEQUENCE [LARGE SCALE GENOMIC DNA]</scope>
    <source>
        <strain evidence="8 9">YOKOZUNA-1</strain>
    </source>
</reference>
<evidence type="ECO:0000313" key="8">
    <source>
        <dbReference type="EMBL" id="GAU95681.1"/>
    </source>
</evidence>
<name>A0A1D1V1Q4_RAMVA</name>
<evidence type="ECO:0000256" key="4">
    <source>
        <dbReference type="ARBA" id="ARBA00035223"/>
    </source>
</evidence>
<gene>
    <name evidence="8" type="primary">RvY_07263-1</name>
    <name evidence="8" type="synonym">RvY_07263.1</name>
    <name evidence="8" type="ORF">RvY_07263</name>
</gene>
<dbReference type="GO" id="GO:0003735">
    <property type="term" value="F:structural constituent of ribosome"/>
    <property type="evidence" value="ECO:0007669"/>
    <property type="project" value="InterPro"/>
</dbReference>
<dbReference type="InterPro" id="IPR029004">
    <property type="entry name" value="Ribosomal_eL28/Mak16"/>
</dbReference>
<feature type="domain" description="Ribosomal eL28/Mak16" evidence="7">
    <location>
        <begin position="6"/>
        <end position="123"/>
    </location>
</feature>
<comment type="similarity">
    <text evidence="1">Belongs to the eukaryotic ribosomal protein eL28 family.</text>
</comment>
<dbReference type="Pfam" id="PF01778">
    <property type="entry name" value="Ribosomal_L28e"/>
    <property type="match status" value="1"/>
</dbReference>
<proteinExistence type="inferred from homology"/>
<dbReference type="PANTHER" id="PTHR10544">
    <property type="entry name" value="60S RIBOSOMAL PROTEIN L28"/>
    <property type="match status" value="1"/>
</dbReference>
<sequence>MASSDLVWAIIRDNHAFLKHQRGIRKTFSLEAGNLKNFNSPRYCGFNNRTSIDIKAAVDGKGLVLTTTHPVGTRMVKKATSTVSLKKNPRRVYRSIRSGLKGKKVQPKIRNLALRRASAILSSQRVKPTEAAKLTEKSTKSTKK</sequence>
<keyword evidence="2" id="KW-0689">Ribosomal protein</keyword>
<organism evidence="8 9">
    <name type="scientific">Ramazzottius varieornatus</name>
    <name type="common">Water bear</name>
    <name type="synonym">Tardigrade</name>
    <dbReference type="NCBI Taxonomy" id="947166"/>
    <lineage>
        <taxon>Eukaryota</taxon>
        <taxon>Metazoa</taxon>
        <taxon>Ecdysozoa</taxon>
        <taxon>Tardigrada</taxon>
        <taxon>Eutardigrada</taxon>
        <taxon>Parachela</taxon>
        <taxon>Hypsibioidea</taxon>
        <taxon>Ramazzottiidae</taxon>
        <taxon>Ramazzottius</taxon>
    </lineage>
</organism>
<dbReference type="AlphaFoldDB" id="A0A1D1V1Q4"/>
<keyword evidence="9" id="KW-1185">Reference proteome</keyword>
<comment type="caution">
    <text evidence="8">The sequence shown here is derived from an EMBL/GenBank/DDBJ whole genome shotgun (WGS) entry which is preliminary data.</text>
</comment>